<dbReference type="PRINTS" id="PR00081">
    <property type="entry name" value="GDHRDH"/>
</dbReference>
<accession>A0ABR7UKS7</accession>
<evidence type="ECO:0000313" key="3">
    <source>
        <dbReference type="Proteomes" id="UP000639516"/>
    </source>
</evidence>
<gene>
    <name evidence="2" type="ORF">HA482_36920</name>
</gene>
<organism evidence="2 3">
    <name type="scientific">Bradyrhizobium campsiandrae</name>
    <dbReference type="NCBI Taxonomy" id="1729892"/>
    <lineage>
        <taxon>Bacteria</taxon>
        <taxon>Pseudomonadati</taxon>
        <taxon>Pseudomonadota</taxon>
        <taxon>Alphaproteobacteria</taxon>
        <taxon>Hyphomicrobiales</taxon>
        <taxon>Nitrobacteraceae</taxon>
        <taxon>Bradyrhizobium</taxon>
    </lineage>
</organism>
<dbReference type="InterPro" id="IPR002347">
    <property type="entry name" value="SDR_fam"/>
</dbReference>
<name>A0ABR7UKS7_9BRAD</name>
<dbReference type="EMBL" id="JAATTO010000080">
    <property type="protein sequence ID" value="MBC9983773.1"/>
    <property type="molecule type" value="Genomic_DNA"/>
</dbReference>
<dbReference type="CDD" id="cd05233">
    <property type="entry name" value="SDR_c"/>
    <property type="match status" value="1"/>
</dbReference>
<dbReference type="InterPro" id="IPR036291">
    <property type="entry name" value="NAD(P)-bd_dom_sf"/>
</dbReference>
<reference evidence="2 3" key="1">
    <citation type="journal article" date="2020" name="Arch. Microbiol.">
        <title>Bradyrhizobium campsiandrae sp. nov., a nitrogen-fixing bacterial strain isolated from a native leguminous tree from the Amazon adapted to flooded conditions.</title>
        <authorList>
            <person name="Cabral Michel D."/>
            <person name="Martins da Costa E."/>
            <person name="Azarias Guimaraes A."/>
            <person name="Soares de Carvalho T."/>
            <person name="Santos de Castro Caputo P."/>
            <person name="Willems A."/>
            <person name="de Souza Moreira F.M."/>
        </authorList>
    </citation>
    <scope>NUCLEOTIDE SEQUENCE [LARGE SCALE GENOMIC DNA]</scope>
    <source>
        <strain evidence="3">INPA 384B</strain>
    </source>
</reference>
<proteinExistence type="inferred from homology"/>
<dbReference type="Gene3D" id="3.40.50.720">
    <property type="entry name" value="NAD(P)-binding Rossmann-like Domain"/>
    <property type="match status" value="1"/>
</dbReference>
<comment type="caution">
    <text evidence="2">The sequence shown here is derived from an EMBL/GenBank/DDBJ whole genome shotgun (WGS) entry which is preliminary data.</text>
</comment>
<evidence type="ECO:0000313" key="2">
    <source>
        <dbReference type="EMBL" id="MBC9983773.1"/>
    </source>
</evidence>
<dbReference type="SUPFAM" id="SSF51735">
    <property type="entry name" value="NAD(P)-binding Rossmann-fold domains"/>
    <property type="match status" value="1"/>
</dbReference>
<protein>
    <submittedName>
        <fullName evidence="2">SDR family oxidoreductase</fullName>
    </submittedName>
</protein>
<sequence length="258" mass="27280">MMFGQAFKSRVAVVTASTSGIGKETARLLAQGGAETVVINGRNRDTGAKVLKQLSTAFPATNFRFIAGDLNIPEQSHALFDQIQREIGRLDIFVHCGGSQVRPEFFTRMDPGTYQEQIDGHFKSFVICCQRTIPMMAPGGSIVAIASDAGKVATPAETMIGAMKAAVIMFSRTLAMEVSRQGIRVNVVTPSLVANTVSYDRVMSGETSSKIFGKATSKAKLGLPTPEDVAPLAVFLSSPYASKITGQAVSVNGGISAA</sequence>
<dbReference type="Proteomes" id="UP000639516">
    <property type="component" value="Unassembled WGS sequence"/>
</dbReference>
<dbReference type="RefSeq" id="WP_188105313.1">
    <property type="nucleotide sequence ID" value="NZ_JAANIH010000047.1"/>
</dbReference>
<dbReference type="PANTHER" id="PTHR42760">
    <property type="entry name" value="SHORT-CHAIN DEHYDROGENASES/REDUCTASES FAMILY MEMBER"/>
    <property type="match status" value="1"/>
</dbReference>
<comment type="similarity">
    <text evidence="1">Belongs to the short-chain dehydrogenases/reductases (SDR) family.</text>
</comment>
<evidence type="ECO:0000256" key="1">
    <source>
        <dbReference type="ARBA" id="ARBA00006484"/>
    </source>
</evidence>
<dbReference type="Pfam" id="PF13561">
    <property type="entry name" value="adh_short_C2"/>
    <property type="match status" value="1"/>
</dbReference>
<keyword evidence="3" id="KW-1185">Reference proteome</keyword>